<keyword evidence="8" id="KW-1185">Reference proteome</keyword>
<dbReference type="GO" id="GO:0008270">
    <property type="term" value="F:zinc ion binding"/>
    <property type="evidence" value="ECO:0007669"/>
    <property type="project" value="UniProtKB-UniRule"/>
</dbReference>
<feature type="binding site" evidence="5">
    <location>
        <position position="283"/>
    </location>
    <ligand>
        <name>Zn(2+)</name>
        <dbReference type="ChEBI" id="CHEBI:29105"/>
        <note>catalytic</note>
    </ligand>
</feature>
<dbReference type="GO" id="GO:0009117">
    <property type="term" value="P:nucleotide metabolic process"/>
    <property type="evidence" value="ECO:0007669"/>
    <property type="project" value="UniProtKB-KW"/>
</dbReference>
<dbReference type="PANTHER" id="PTHR43114:SF6">
    <property type="entry name" value="ADENINE DEAMINASE"/>
    <property type="match status" value="1"/>
</dbReference>
<name>A0A9W6HBR2_9MICO</name>
<accession>A0A9W6HBR2</accession>
<feature type="active site" description="Proton donor" evidence="5">
    <location>
        <position position="205"/>
    </location>
</feature>
<comment type="cofactor">
    <cofactor evidence="5">
        <name>Zn(2+)</name>
        <dbReference type="ChEBI" id="CHEBI:29105"/>
    </cofactor>
    <text evidence="5">Binds 1 zinc ion per subunit.</text>
</comment>
<dbReference type="RefSeq" id="WP_271178241.1">
    <property type="nucleotide sequence ID" value="NZ_BAAAJO010000003.1"/>
</dbReference>
<sequence length="340" mass="37216">MTDSLPAPSDDALFALPKAELHLHIEGTLEPDLAFELAARNEIPLPYASVDELERHYDFSDLQSFLDLYYATMDVLRTEADFAELTRRYLAKASSQGLRHVELFFDPQAHTARGVPIETVIDGIGAALDDAERDLGISSGLILSFLRDQPVDDADRTLSAALGRTDRIIGVGLDSAEVGYPPSLFEGVYARARAEGLHVVAHAGEEGPPEYIRQALDLLGAERIDHGIRAIEDPELVARLASEGIALTMCPLSNVRLRTIDTLGEHPLRRLDAAGVRVTVNSDDPAYFGGYVGDNFVAVRDALGVTSDEARRFARTSFETSFAPDERKRELLAEVDAWEG</sequence>
<dbReference type="GO" id="GO:0006146">
    <property type="term" value="P:adenine catabolic process"/>
    <property type="evidence" value="ECO:0007669"/>
    <property type="project" value="UniProtKB-UniRule"/>
</dbReference>
<evidence type="ECO:0000313" key="8">
    <source>
        <dbReference type="Proteomes" id="UP001142372"/>
    </source>
</evidence>
<protein>
    <recommendedName>
        <fullName evidence="5">Adenine deaminase</fullName>
        <shortName evidence="5">ADE</shortName>
        <ecNumber evidence="5">3.5.4.2</ecNumber>
    </recommendedName>
    <alternativeName>
        <fullName evidence="5">Adenine aminohydrolase</fullName>
        <shortName evidence="5">AAH</shortName>
    </alternativeName>
</protein>
<dbReference type="HAMAP" id="MF_01962">
    <property type="entry name" value="Adenine_deaminase"/>
    <property type="match status" value="1"/>
</dbReference>
<dbReference type="CDD" id="cd01320">
    <property type="entry name" value="ADA"/>
    <property type="match status" value="1"/>
</dbReference>
<proteinExistence type="inferred from homology"/>
<keyword evidence="2 5" id="KW-0378">Hydrolase</keyword>
<dbReference type="PANTHER" id="PTHR43114">
    <property type="entry name" value="ADENINE DEAMINASE"/>
    <property type="match status" value="1"/>
</dbReference>
<dbReference type="InterPro" id="IPR006330">
    <property type="entry name" value="Ado/ade_deaminase"/>
</dbReference>
<dbReference type="Proteomes" id="UP001142372">
    <property type="component" value="Unassembled WGS sequence"/>
</dbReference>
<dbReference type="NCBIfam" id="NF006850">
    <property type="entry name" value="PRK09358.1-6"/>
    <property type="match status" value="1"/>
</dbReference>
<dbReference type="GO" id="GO:0043103">
    <property type="term" value="P:hypoxanthine salvage"/>
    <property type="evidence" value="ECO:0007669"/>
    <property type="project" value="UniProtKB-UniRule"/>
</dbReference>
<dbReference type="GO" id="GO:0005829">
    <property type="term" value="C:cytosol"/>
    <property type="evidence" value="ECO:0007669"/>
    <property type="project" value="TreeGrafter"/>
</dbReference>
<dbReference type="Pfam" id="PF00962">
    <property type="entry name" value="A_deaminase"/>
    <property type="match status" value="1"/>
</dbReference>
<comment type="catalytic activity">
    <reaction evidence="5">
        <text>adenine + H2O + H(+) = hypoxanthine + NH4(+)</text>
        <dbReference type="Rhea" id="RHEA:23688"/>
        <dbReference type="ChEBI" id="CHEBI:15377"/>
        <dbReference type="ChEBI" id="CHEBI:15378"/>
        <dbReference type="ChEBI" id="CHEBI:16708"/>
        <dbReference type="ChEBI" id="CHEBI:17368"/>
        <dbReference type="ChEBI" id="CHEBI:28938"/>
        <dbReference type="EC" id="3.5.4.2"/>
    </reaction>
</comment>
<evidence type="ECO:0000313" key="7">
    <source>
        <dbReference type="EMBL" id="GLJ77614.1"/>
    </source>
</evidence>
<evidence type="ECO:0000256" key="2">
    <source>
        <dbReference type="ARBA" id="ARBA00022801"/>
    </source>
</evidence>
<keyword evidence="1 5" id="KW-0479">Metal-binding</keyword>
<feature type="site" description="Important for catalytic activity" evidence="5">
    <location>
        <position position="226"/>
    </location>
</feature>
<comment type="function">
    <text evidence="5">Catalyzes the hydrolytic deamination of adenine to hypoxanthine. Plays an important role in the purine salvage pathway and in nitrogen catabolism.</text>
</comment>
<organism evidence="7 8">
    <name type="scientific">Leifsonia poae</name>
    <dbReference type="NCBI Taxonomy" id="110933"/>
    <lineage>
        <taxon>Bacteria</taxon>
        <taxon>Bacillati</taxon>
        <taxon>Actinomycetota</taxon>
        <taxon>Actinomycetes</taxon>
        <taxon>Micrococcales</taxon>
        <taxon>Microbacteriaceae</taxon>
        <taxon>Leifsonia</taxon>
    </lineage>
</organism>
<evidence type="ECO:0000259" key="6">
    <source>
        <dbReference type="Pfam" id="PF00962"/>
    </source>
</evidence>
<feature type="binding site" evidence="5">
    <location>
        <position position="284"/>
    </location>
    <ligand>
        <name>substrate</name>
    </ligand>
</feature>
<dbReference type="SUPFAM" id="SSF51556">
    <property type="entry name" value="Metallo-dependent hydrolases"/>
    <property type="match status" value="1"/>
</dbReference>
<dbReference type="EC" id="3.5.4.2" evidence="5"/>
<keyword evidence="4 5" id="KW-0546">Nucleotide metabolism</keyword>
<dbReference type="GO" id="GO:0000034">
    <property type="term" value="F:adenine deaminase activity"/>
    <property type="evidence" value="ECO:0007669"/>
    <property type="project" value="UniProtKB-UniRule"/>
</dbReference>
<comment type="caution">
    <text evidence="7">The sequence shown here is derived from an EMBL/GenBank/DDBJ whole genome shotgun (WGS) entry which is preliminary data.</text>
</comment>
<evidence type="ECO:0000256" key="4">
    <source>
        <dbReference type="ARBA" id="ARBA00023080"/>
    </source>
</evidence>
<reference evidence="7" key="2">
    <citation type="submission" date="2023-01" db="EMBL/GenBank/DDBJ databases">
        <authorList>
            <person name="Sun Q."/>
            <person name="Evtushenko L."/>
        </authorList>
    </citation>
    <scope>NUCLEOTIDE SEQUENCE</scope>
    <source>
        <strain evidence="7">VKM Ac-1401</strain>
    </source>
</reference>
<dbReference type="AlphaFoldDB" id="A0A9W6HBR2"/>
<dbReference type="Gene3D" id="3.20.20.140">
    <property type="entry name" value="Metal-dependent hydrolases"/>
    <property type="match status" value="1"/>
</dbReference>
<dbReference type="InterPro" id="IPR001365">
    <property type="entry name" value="A_deaminase_dom"/>
</dbReference>
<evidence type="ECO:0000256" key="1">
    <source>
        <dbReference type="ARBA" id="ARBA00022723"/>
    </source>
</evidence>
<keyword evidence="3 5" id="KW-0862">Zinc</keyword>
<dbReference type="NCBIfam" id="TIGR01430">
    <property type="entry name" value="aden_deam"/>
    <property type="match status" value="1"/>
</dbReference>
<evidence type="ECO:0000256" key="3">
    <source>
        <dbReference type="ARBA" id="ARBA00022833"/>
    </source>
</evidence>
<comment type="similarity">
    <text evidence="5">Belongs to the metallo-dependent hydrolases superfamily. Adenosine and AMP deaminases family. Adenine deaminase type 2 subfamily.</text>
</comment>
<dbReference type="FunFam" id="3.20.20.140:FF:000039">
    <property type="entry name" value="Adenine deaminase"/>
    <property type="match status" value="1"/>
</dbReference>
<gene>
    <name evidence="7" type="ORF">GCM10017584_31880</name>
</gene>
<feature type="domain" description="Adenosine deaminase" evidence="6">
    <location>
        <begin position="17"/>
        <end position="338"/>
    </location>
</feature>
<evidence type="ECO:0000256" key="5">
    <source>
        <dbReference type="HAMAP-Rule" id="MF_01962"/>
    </source>
</evidence>
<dbReference type="InterPro" id="IPR028892">
    <property type="entry name" value="ADE"/>
</dbReference>
<reference evidence="7" key="1">
    <citation type="journal article" date="2014" name="Int. J. Syst. Evol. Microbiol.">
        <title>Complete genome sequence of Corynebacterium casei LMG S-19264T (=DSM 44701T), isolated from a smear-ripened cheese.</title>
        <authorList>
            <consortium name="US DOE Joint Genome Institute (JGI-PGF)"/>
            <person name="Walter F."/>
            <person name="Albersmeier A."/>
            <person name="Kalinowski J."/>
            <person name="Ruckert C."/>
        </authorList>
    </citation>
    <scope>NUCLEOTIDE SEQUENCE</scope>
    <source>
        <strain evidence="7">VKM Ac-1401</strain>
    </source>
</reference>
<dbReference type="InterPro" id="IPR032466">
    <property type="entry name" value="Metal_Hydrolase"/>
</dbReference>
<feature type="binding site" evidence="5">
    <location>
        <position position="24"/>
    </location>
    <ligand>
        <name>Zn(2+)</name>
        <dbReference type="ChEBI" id="CHEBI:29105"/>
        <note>catalytic</note>
    </ligand>
</feature>
<feature type="binding site" evidence="5">
    <location>
        <position position="202"/>
    </location>
    <ligand>
        <name>Zn(2+)</name>
        <dbReference type="ChEBI" id="CHEBI:29105"/>
        <note>catalytic</note>
    </ligand>
</feature>
<feature type="binding site" evidence="5">
    <location>
        <position position="22"/>
    </location>
    <ligand>
        <name>Zn(2+)</name>
        <dbReference type="ChEBI" id="CHEBI:29105"/>
        <note>catalytic</note>
    </ligand>
</feature>
<dbReference type="EMBL" id="BSEN01000015">
    <property type="protein sequence ID" value="GLJ77614.1"/>
    <property type="molecule type" value="Genomic_DNA"/>
</dbReference>